<dbReference type="InterPro" id="IPR019734">
    <property type="entry name" value="TPR_rpt"/>
</dbReference>
<feature type="domain" description="NB-ARC" evidence="3">
    <location>
        <begin position="93"/>
        <end position="221"/>
    </location>
</feature>
<dbReference type="PANTHER" id="PTHR47691:SF3">
    <property type="entry name" value="HTH-TYPE TRANSCRIPTIONAL REGULATOR RV0890C-RELATED"/>
    <property type="match status" value="1"/>
</dbReference>
<comment type="caution">
    <text evidence="4">The sequence shown here is derived from an EMBL/GenBank/DDBJ whole genome shotgun (WGS) entry which is preliminary data.</text>
</comment>
<keyword evidence="2" id="KW-0472">Membrane</keyword>
<reference evidence="5" key="1">
    <citation type="journal article" date="2019" name="Int. J. Syst. Evol. Microbiol.">
        <title>The Global Catalogue of Microorganisms (GCM) 10K type strain sequencing project: providing services to taxonomists for standard genome sequencing and annotation.</title>
        <authorList>
            <consortium name="The Broad Institute Genomics Platform"/>
            <consortium name="The Broad Institute Genome Sequencing Center for Infectious Disease"/>
            <person name="Wu L."/>
            <person name="Ma J."/>
        </authorList>
    </citation>
    <scope>NUCLEOTIDE SEQUENCE [LARGE SCALE GENOMIC DNA]</scope>
    <source>
        <strain evidence="5">CGMCC 4.7144</strain>
    </source>
</reference>
<dbReference type="PRINTS" id="PR00364">
    <property type="entry name" value="DISEASERSIST"/>
</dbReference>
<dbReference type="EMBL" id="JBHSQS010000006">
    <property type="protein sequence ID" value="MFC5923939.1"/>
    <property type="molecule type" value="Genomic_DNA"/>
</dbReference>
<dbReference type="PANTHER" id="PTHR47691">
    <property type="entry name" value="REGULATOR-RELATED"/>
    <property type="match status" value="1"/>
</dbReference>
<dbReference type="InterPro" id="IPR011990">
    <property type="entry name" value="TPR-like_helical_dom_sf"/>
</dbReference>
<dbReference type="Gene3D" id="3.40.50.300">
    <property type="entry name" value="P-loop containing nucleotide triphosphate hydrolases"/>
    <property type="match status" value="1"/>
</dbReference>
<keyword evidence="2" id="KW-0812">Transmembrane</keyword>
<dbReference type="Gene3D" id="1.25.40.10">
    <property type="entry name" value="Tetratricopeptide repeat domain"/>
    <property type="match status" value="1"/>
</dbReference>
<keyword evidence="5" id="KW-1185">Reference proteome</keyword>
<dbReference type="SUPFAM" id="SSF48452">
    <property type="entry name" value="TPR-like"/>
    <property type="match status" value="2"/>
</dbReference>
<sequence>MTLDWPQVGAIAGAIVVAVGGVASVVQILRYIDDKRSKRSPSKDRAELVAESSGRGSLPNSSLVENLPPRPFFVGRIDKQAELMAALRSTCPLVVVEGPAGIGKTTLALHVALRCLAEDEAGATTSQSPNKGAFEAYVWATAKASVFTLDSLLDTICHTLDYPYIQQFESTKKYDEVLKLLRKVRALIVLDNFETVNDERVARFIEAVPDRSKVLVTTRHQREWSKPYIAVGLSKLVRDEGTALIQDEARRLGIAAVTQLSDDSLFALYEATGGSPLAIKWALGQIKQGGQTYSSALSALRNAQGDIFETMFASSWQILGESSRQVLLAAPIFAATVSRLALEATARVGDSFDGALGELIRLWLVESNGGSSLSDHRLSLHPLTFSFVSRESFKFPQLESEMRLRAAEYYLQFCNDRRYFQRGPQGYDELEGEVDNISKLVDWIDAKWRVDEAFSTHCRLIINFSNAINVFFWSRGYWAERVNLCMRALDASVKLESWASAGRQAYFIGIVRFWQGAIEESEHWASKSKEYMARTNKPIHLALTDHLLGLIRIQQGDYTSAAAILEQVLTTVSKPGVGSPEEIRIFADWRCPGPDGYQVGIASIVQDLGINAYKNGEFATAVNWLDKSTALAEGIDDVEGLARSLSHRGHALFGLGRIEDARASYERGLELATQVQRKSTMGRCNQGLADVAAHEGRMSDAGRYGRAALNLFERLGMRQEIAHVQDLLSAI</sequence>
<proteinExistence type="predicted"/>
<keyword evidence="2" id="KW-1133">Transmembrane helix</keyword>
<dbReference type="Proteomes" id="UP001596226">
    <property type="component" value="Unassembled WGS sequence"/>
</dbReference>
<dbReference type="Pfam" id="PF13424">
    <property type="entry name" value="TPR_12"/>
    <property type="match status" value="1"/>
</dbReference>
<dbReference type="InterPro" id="IPR002182">
    <property type="entry name" value="NB-ARC"/>
</dbReference>
<gene>
    <name evidence="4" type="ORF">ACFQGL_11365</name>
</gene>
<evidence type="ECO:0000313" key="5">
    <source>
        <dbReference type="Proteomes" id="UP001596226"/>
    </source>
</evidence>
<feature type="region of interest" description="Disordered" evidence="1">
    <location>
        <begin position="40"/>
        <end position="61"/>
    </location>
</feature>
<evidence type="ECO:0000259" key="3">
    <source>
        <dbReference type="Pfam" id="PF00931"/>
    </source>
</evidence>
<organism evidence="4 5">
    <name type="scientific">Micromonospora vulcania</name>
    <dbReference type="NCBI Taxonomy" id="1441873"/>
    <lineage>
        <taxon>Bacteria</taxon>
        <taxon>Bacillati</taxon>
        <taxon>Actinomycetota</taxon>
        <taxon>Actinomycetes</taxon>
        <taxon>Micromonosporales</taxon>
        <taxon>Micromonosporaceae</taxon>
        <taxon>Micromonospora</taxon>
    </lineage>
</organism>
<name>A0ABW1H2V2_9ACTN</name>
<protein>
    <submittedName>
        <fullName evidence="4">Tetratricopeptide repeat protein</fullName>
    </submittedName>
</protein>
<evidence type="ECO:0000256" key="1">
    <source>
        <dbReference type="SAM" id="MobiDB-lite"/>
    </source>
</evidence>
<evidence type="ECO:0000313" key="4">
    <source>
        <dbReference type="EMBL" id="MFC5923939.1"/>
    </source>
</evidence>
<feature type="transmembrane region" description="Helical" evidence="2">
    <location>
        <begin position="6"/>
        <end position="29"/>
    </location>
</feature>
<dbReference type="RefSeq" id="WP_377509645.1">
    <property type="nucleotide sequence ID" value="NZ_JBHSQS010000006.1"/>
</dbReference>
<dbReference type="SMART" id="SM00028">
    <property type="entry name" value="TPR"/>
    <property type="match status" value="3"/>
</dbReference>
<accession>A0ABW1H2V2</accession>
<dbReference type="Pfam" id="PF00931">
    <property type="entry name" value="NB-ARC"/>
    <property type="match status" value="1"/>
</dbReference>
<dbReference type="InterPro" id="IPR027417">
    <property type="entry name" value="P-loop_NTPase"/>
</dbReference>
<evidence type="ECO:0000256" key="2">
    <source>
        <dbReference type="SAM" id="Phobius"/>
    </source>
</evidence>
<dbReference type="SUPFAM" id="SSF52540">
    <property type="entry name" value="P-loop containing nucleoside triphosphate hydrolases"/>
    <property type="match status" value="1"/>
</dbReference>